<organism evidence="2 3">
    <name type="scientific">Zasmidium cellare ATCC 36951</name>
    <dbReference type="NCBI Taxonomy" id="1080233"/>
    <lineage>
        <taxon>Eukaryota</taxon>
        <taxon>Fungi</taxon>
        <taxon>Dikarya</taxon>
        <taxon>Ascomycota</taxon>
        <taxon>Pezizomycotina</taxon>
        <taxon>Dothideomycetes</taxon>
        <taxon>Dothideomycetidae</taxon>
        <taxon>Mycosphaerellales</taxon>
        <taxon>Mycosphaerellaceae</taxon>
        <taxon>Zasmidium</taxon>
    </lineage>
</organism>
<dbReference type="Pfam" id="PF00651">
    <property type="entry name" value="BTB"/>
    <property type="match status" value="2"/>
</dbReference>
<feature type="domain" description="BTB" evidence="1">
    <location>
        <begin position="13"/>
        <end position="76"/>
    </location>
</feature>
<protein>
    <recommendedName>
        <fullName evidence="1">BTB domain-containing protein</fullName>
    </recommendedName>
</protein>
<dbReference type="AlphaFoldDB" id="A0A6A6D170"/>
<evidence type="ECO:0000313" key="2">
    <source>
        <dbReference type="EMBL" id="KAF2172783.1"/>
    </source>
</evidence>
<dbReference type="OrthoDB" id="3650636at2759"/>
<dbReference type="PANTHER" id="PTHR47843:SF2">
    <property type="entry name" value="BTB DOMAIN-CONTAINING PROTEIN"/>
    <property type="match status" value="1"/>
</dbReference>
<dbReference type="Gene3D" id="3.30.710.10">
    <property type="entry name" value="Potassium Channel Kv1.1, Chain A"/>
    <property type="match status" value="2"/>
</dbReference>
<reference evidence="2" key="1">
    <citation type="journal article" date="2020" name="Stud. Mycol.">
        <title>101 Dothideomycetes genomes: a test case for predicting lifestyles and emergence of pathogens.</title>
        <authorList>
            <person name="Haridas S."/>
            <person name="Albert R."/>
            <person name="Binder M."/>
            <person name="Bloem J."/>
            <person name="Labutti K."/>
            <person name="Salamov A."/>
            <person name="Andreopoulos B."/>
            <person name="Baker S."/>
            <person name="Barry K."/>
            <person name="Bills G."/>
            <person name="Bluhm B."/>
            <person name="Cannon C."/>
            <person name="Castanera R."/>
            <person name="Culley D."/>
            <person name="Daum C."/>
            <person name="Ezra D."/>
            <person name="Gonzalez J."/>
            <person name="Henrissat B."/>
            <person name="Kuo A."/>
            <person name="Liang C."/>
            <person name="Lipzen A."/>
            <person name="Lutzoni F."/>
            <person name="Magnuson J."/>
            <person name="Mondo S."/>
            <person name="Nolan M."/>
            <person name="Ohm R."/>
            <person name="Pangilinan J."/>
            <person name="Park H.-J."/>
            <person name="Ramirez L."/>
            <person name="Alfaro M."/>
            <person name="Sun H."/>
            <person name="Tritt A."/>
            <person name="Yoshinaga Y."/>
            <person name="Zwiers L.-H."/>
            <person name="Turgeon B."/>
            <person name="Goodwin S."/>
            <person name="Spatafora J."/>
            <person name="Crous P."/>
            <person name="Grigoriev I."/>
        </authorList>
    </citation>
    <scope>NUCLEOTIDE SEQUENCE</scope>
    <source>
        <strain evidence="2">ATCC 36951</strain>
    </source>
</reference>
<dbReference type="EMBL" id="ML993580">
    <property type="protein sequence ID" value="KAF2172783.1"/>
    <property type="molecule type" value="Genomic_DNA"/>
</dbReference>
<dbReference type="PANTHER" id="PTHR47843">
    <property type="entry name" value="BTB DOMAIN-CONTAINING PROTEIN-RELATED"/>
    <property type="match status" value="1"/>
</dbReference>
<name>A0A6A6D170_ZASCE</name>
<dbReference type="InterPro" id="IPR000210">
    <property type="entry name" value="BTB/POZ_dom"/>
</dbReference>
<proteinExistence type="predicted"/>
<dbReference type="PROSITE" id="PS50097">
    <property type="entry name" value="BTB"/>
    <property type="match status" value="1"/>
</dbReference>
<evidence type="ECO:0000259" key="1">
    <source>
        <dbReference type="PROSITE" id="PS50097"/>
    </source>
</evidence>
<sequence length="421" mass="47995">MDKVTHFTESLQQDEMITIQPQDSDEIFLVPRALLIQASEYFQKALKGHYAETERRVLRLPGCDTPTLQLFLYWLYRRTLPCFGEAQSILYVKHGAKSDIALKAAIDHQIKLFRLWGFAEAYLLPRLQNETMECLCDFLMFHRLQPAAAHVTFEVSGRDLLAHFCVKQAANDWRSSYYDEDDLTLLGGIPGFMSMMLNSIEDSFVEDQQIAVALEGSTRRFSISKALLCSASDYLRKALDGGFKETSEKVLHLPGCDEQTLRLFLYYITKLDIPDFGAIFEEFPKPASREDAKIRAAEFQTALVQLWSFGDAYLMPKLPNLAMIGLINLVKKCPVTVEAAKIAFQVTKDGPLRDFFVWEAIYDYEMRELSPTELDEFGAVPGFVPEIFEHMHKVVEIDSAYCSELIPSQSSRHDGFLVKEA</sequence>
<evidence type="ECO:0000313" key="3">
    <source>
        <dbReference type="Proteomes" id="UP000799537"/>
    </source>
</evidence>
<keyword evidence="3" id="KW-1185">Reference proteome</keyword>
<dbReference type="CDD" id="cd18186">
    <property type="entry name" value="BTB_POZ_ZBTB_KLHL-like"/>
    <property type="match status" value="2"/>
</dbReference>
<dbReference type="InterPro" id="IPR011333">
    <property type="entry name" value="SKP1/BTB/POZ_sf"/>
</dbReference>
<dbReference type="SUPFAM" id="SSF54695">
    <property type="entry name" value="POZ domain"/>
    <property type="match status" value="2"/>
</dbReference>
<accession>A0A6A6D170</accession>
<dbReference type="Proteomes" id="UP000799537">
    <property type="component" value="Unassembled WGS sequence"/>
</dbReference>
<gene>
    <name evidence="2" type="ORF">M409DRAFT_16744</name>
</gene>
<dbReference type="GeneID" id="54557020"/>
<dbReference type="RefSeq" id="XP_033673672.1">
    <property type="nucleotide sequence ID" value="XM_033803748.1"/>
</dbReference>